<proteinExistence type="predicted"/>
<evidence type="ECO:0000313" key="2">
    <source>
        <dbReference type="Proteomes" id="UP000829398"/>
    </source>
</evidence>
<gene>
    <name evidence="1" type="ORF">KPL71_020683</name>
</gene>
<dbReference type="Proteomes" id="UP000829398">
    <property type="component" value="Chromosome 7"/>
</dbReference>
<comment type="caution">
    <text evidence="1">The sequence shown here is derived from an EMBL/GenBank/DDBJ whole genome shotgun (WGS) entry which is preliminary data.</text>
</comment>
<organism evidence="1 2">
    <name type="scientific">Citrus sinensis</name>
    <name type="common">Sweet orange</name>
    <name type="synonym">Citrus aurantium var. sinensis</name>
    <dbReference type="NCBI Taxonomy" id="2711"/>
    <lineage>
        <taxon>Eukaryota</taxon>
        <taxon>Viridiplantae</taxon>
        <taxon>Streptophyta</taxon>
        <taxon>Embryophyta</taxon>
        <taxon>Tracheophyta</taxon>
        <taxon>Spermatophyta</taxon>
        <taxon>Magnoliopsida</taxon>
        <taxon>eudicotyledons</taxon>
        <taxon>Gunneridae</taxon>
        <taxon>Pentapetalae</taxon>
        <taxon>rosids</taxon>
        <taxon>malvids</taxon>
        <taxon>Sapindales</taxon>
        <taxon>Rutaceae</taxon>
        <taxon>Aurantioideae</taxon>
        <taxon>Citrus</taxon>
    </lineage>
</organism>
<reference evidence="2" key="1">
    <citation type="journal article" date="2023" name="Hortic. Res.">
        <title>A chromosome-level phased genome enabling allele-level studies in sweet orange: a case study on citrus Huanglongbing tolerance.</title>
        <authorList>
            <person name="Wu B."/>
            <person name="Yu Q."/>
            <person name="Deng Z."/>
            <person name="Duan Y."/>
            <person name="Luo F."/>
            <person name="Gmitter F. Jr."/>
        </authorList>
    </citation>
    <scope>NUCLEOTIDE SEQUENCE [LARGE SCALE GENOMIC DNA]</scope>
    <source>
        <strain evidence="2">cv. Valencia</strain>
    </source>
</reference>
<name>A0ACB8J9R5_CITSI</name>
<keyword evidence="2" id="KW-1185">Reference proteome</keyword>
<protein>
    <submittedName>
        <fullName evidence="1">MAR-binding filament-like protein 1</fullName>
    </submittedName>
</protein>
<evidence type="ECO:0000313" key="1">
    <source>
        <dbReference type="EMBL" id="KAH9714522.1"/>
    </source>
</evidence>
<sequence length="762" mass="86896">MSEESENVKDEMVDSEDSVEISKRLFAQKSSKWNCKFGASLENSKVKYKCDPGSKKRKKEELAEKNESGEFDLCDSLGEMGIRVTKRRRISAEGKKRAIRIATSLKLKNPKPWCDRTKRRNRLSAMASMRPGDPKDNIFTRRKTILLVGISVLPLLNLRARALDGLAPRSGVLGALYALTQNEKKATDATLESMKARLKEKEAAIVSLEKDFESKLQNEQEQRTKQLKSAKEEQQLLMNKLNSANTTISGLGKELQNEKRFIEELRIEIDSLQTSLLKFGEDKRALEEERKQKLDTIEGLQDKINLLSLELREKDDGVQKLSSSLQQKETELKNLNSVYKQSKDELAKAESEIKALTDKLQNKKKELELKNSLVDELNARASSLLVERDDSKQKLEAVQKEYKELKLSSENETASNAKRLREKKEELHQLKEKLELTLDEACENRATIAKFTQEKDDLRKMLDNELGNVKNLKYELQITQETLETTRNEASDLEKQLKQSKDSCADLETEISRIRAEFAEVKHTLGNSLDEAKRSGEVLAGELFAAKEVLKKASEELQNVSHELEATAENRDSLRKELVNIYKKAEATANDLKEQKEIVSSLNKELQALEKQTSKDKEARKSLETDLEEATKSLDEMNRNALELSKNLEKANSQISNLEDEKAVLYKSLTEQKSIANESRENMEDAHNLVMRLGQERKSLDKRSKKLEEELASAKGEILRLRSQINSSKTLVNDENPRKVEDDNKVPVTAKKTTRRRKSNSQ</sequence>
<accession>A0ACB8J9R5</accession>
<dbReference type="EMBL" id="CM039176">
    <property type="protein sequence ID" value="KAH9714522.1"/>
    <property type="molecule type" value="Genomic_DNA"/>
</dbReference>